<dbReference type="PhylomeDB" id="A0A0G4ED57"/>
<protein>
    <submittedName>
        <fullName evidence="6">Uncharacterized protein</fullName>
    </submittedName>
</protein>
<dbReference type="VEuPathDB" id="CryptoDB:Vbra_4826"/>
<evidence type="ECO:0000256" key="3">
    <source>
        <dbReference type="ARBA" id="ARBA00022737"/>
    </source>
</evidence>
<dbReference type="InterPro" id="IPR001611">
    <property type="entry name" value="Leu-rich_rpt"/>
</dbReference>
<dbReference type="PROSITE" id="PS51450">
    <property type="entry name" value="LRR"/>
    <property type="match status" value="1"/>
</dbReference>
<dbReference type="SUPFAM" id="SSF48371">
    <property type="entry name" value="ARM repeat"/>
    <property type="match status" value="1"/>
</dbReference>
<dbReference type="InterPro" id="IPR032675">
    <property type="entry name" value="LRR_dom_sf"/>
</dbReference>
<dbReference type="InterPro" id="IPR003591">
    <property type="entry name" value="Leu-rich_rpt_typical-subtyp"/>
</dbReference>
<dbReference type="FunCoup" id="A0A0G4ED57">
    <property type="interactions" value="4"/>
</dbReference>
<dbReference type="EMBL" id="CDMY01000170">
    <property type="protein sequence ID" value="CEL93491.1"/>
    <property type="molecule type" value="Genomic_DNA"/>
</dbReference>
<keyword evidence="3" id="KW-0677">Repeat</keyword>
<dbReference type="InterPro" id="IPR016024">
    <property type="entry name" value="ARM-type_fold"/>
</dbReference>
<dbReference type="OMA" id="IKETCEC"/>
<dbReference type="STRING" id="1169540.A0A0G4ED57"/>
<evidence type="ECO:0000256" key="4">
    <source>
        <dbReference type="ARBA" id="ARBA00023069"/>
    </source>
</evidence>
<evidence type="ECO:0000313" key="6">
    <source>
        <dbReference type="EMBL" id="CEL93491.1"/>
    </source>
</evidence>
<evidence type="ECO:0000313" key="7">
    <source>
        <dbReference type="Proteomes" id="UP000041254"/>
    </source>
</evidence>
<dbReference type="InParanoid" id="A0A0G4ED57"/>
<reference evidence="6 7" key="1">
    <citation type="submission" date="2014-11" db="EMBL/GenBank/DDBJ databases">
        <authorList>
            <person name="Zhu J."/>
            <person name="Qi W."/>
            <person name="Song R."/>
        </authorList>
    </citation>
    <scope>NUCLEOTIDE SEQUENCE [LARGE SCALE GENOMIC DNA]</scope>
</reference>
<dbReference type="SUPFAM" id="SSF52075">
    <property type="entry name" value="Outer arm dynein light chain 1"/>
    <property type="match status" value="1"/>
</dbReference>
<evidence type="ECO:0000256" key="5">
    <source>
        <dbReference type="ARBA" id="ARBA00023273"/>
    </source>
</evidence>
<evidence type="ECO:0000256" key="2">
    <source>
        <dbReference type="ARBA" id="ARBA00022614"/>
    </source>
</evidence>
<comment type="subcellular location">
    <subcellularLocation>
        <location evidence="1">Cell projection</location>
        <location evidence="1">Cilium</location>
    </subcellularLocation>
</comment>
<sequence>MAGESYKEISEQVLLKCVGQDWFRRKHKHLVFSGPQFYLETLQGEDGGLLNRRLDLTKLQTLDVSENNLADVNGVVQADKGFRELRVLKARKNQLTRPVLNLPTLMELNLSHNQLKTIPPLDWLPSLEILLLSHNQMTGSWDAVAKAPRLKRLDLSDNQYDLVPSSVAQGYEVLRGLQQLQNLRLKDNPFAGWFPEYQIFAIKAIKTLQRLDDETITKETRDEIQSEQLLSLDRYDEVYHERRRLSQGMAQRPRQRTDAAAAAQLLPLPRLIELQDESLSNPDRCVRNMSQIYDATDQLQALPPDQYTEIFRGLNDDDQRRSAVENFIQQMTLLMERHDTVRSIALRCLGKLSVVTKGGLGEQCLLALGEAMLGGPAMEREVLSVLDDLIIPSIRSKPLQDESCMVVVRGLAGLSVGDKLAVAYREIVPQLVEWFKEQPNNEHVLGLLAVAVTVEGNAREATSCGVPQLLLGSLQSMGINQGETREPYIKLLRIVQYTALYDEGASRFYVREGLHRNRLINDIKDVLQKSMGELSIAQARTAAAAIEALIAIMKSNPQALHDACMSYHVVDIFLGPAKEHIADPLILAASINGLRVVLEDDSVRRQFVKSIAEQLNKLTPLMQYLGLKKYKALCEKAEQHTGKHAARDRLVTPPLNSNTNRYVHAVFIAIKVLALVIHQLRRLAEDQHGNAGRIFREDHAEGAIAQTIEVLLRNAARRTFGNRDEENQKTELSIAAVDLLRRVSGFVDLRRHLRTKTVMQSFRVILKYEEELHSPDNQDIILERTWTGRDVEYLLQCLVGPDRLSPFKKVAFRLIARLADVLEGRSDALDSGKTIVLKMLCDREWKMWDDRRAEFRLRYLDDHEHTDRQKQHEQFVKINGTERLMTYLATACAKEKDIRQIREEESREDAETFVSKLKGSAKKIKEELEIKAEQAAKTDEAQVVSTAQHSTAPSIVRWIQFDEDEDNEDGRLSGREILMQCLQGCPRSLRPESSALFLQPLDQLKVAKYIWHNPTEGLMSKSYVIAAFFRCLNVGLTMAASEELRRELIKYLKRPFIVRKIIAMMDNCKPLECNVAAKCLRILSKTLQLDPEQPAESMDIIILYDVVCSAVHRMVHPLIHLLRQGDNRPLEEPEQVLCAEVANVMAVIAKQVPYVKFSELLDAQNFCVEKTLVRLVPPSVVRALVAMIIYDLQIDAGSAHGTYISHIVSPPGQAAQREAMRHSCTVVLAVMLQRCPALKYDVLEAFSAAQVFRKKYVRQSYMAELLDLANTGLYQTAMEVMLAEKHGAAERILQLCFCHLIPLTTGQVSERIVVLTNKNFYVLQKPKGRRCAVCPPERFCPAPPKIESKRSYWDMTRVVRGLGTQMLAIGWAEEKRGLLSSEVQETTEVIICYRTDLRESMIGCLYRVSGPEVDERVEVAMDTTLRDIVVDRVKTRQIHCCTFAQRQGFATSSLALFVLTETHFYELSIAWKYWVLPEGELADTTEMSELQDAGEMGGHEGALGARLRREEGQEPAAMGMAMGEGEEEDELGDEEADFDLMLEQGLGGLHTEELGRKKAMQRTVYSSFLGEYESGGGSILRGHTMQRGTRAEQPAAAAYDSGAPASGGGAFDSDKVQQRRVEAMQKTQGVGGKAVKDKRQAAKFNLVAVNTEQSIKALKQVAFGPTEDPSMKLTFGSTEVKVLFFDDTAREKWRRQLASVLNRSESAPSWNRDWVSENI</sequence>
<keyword evidence="7" id="KW-1185">Reference proteome</keyword>
<proteinExistence type="predicted"/>
<dbReference type="PANTHER" id="PTHR45973">
    <property type="entry name" value="PROTEIN PHOSPHATASE 1 REGULATORY SUBUNIT SDS22-RELATED"/>
    <property type="match status" value="1"/>
</dbReference>
<dbReference type="Gene3D" id="3.80.10.10">
    <property type="entry name" value="Ribonuclease Inhibitor"/>
    <property type="match status" value="1"/>
</dbReference>
<name>A0A0G4ED57_VITBC</name>
<organism evidence="6 7">
    <name type="scientific">Vitrella brassicaformis (strain CCMP3155)</name>
    <dbReference type="NCBI Taxonomy" id="1169540"/>
    <lineage>
        <taxon>Eukaryota</taxon>
        <taxon>Sar</taxon>
        <taxon>Alveolata</taxon>
        <taxon>Colpodellida</taxon>
        <taxon>Vitrellaceae</taxon>
        <taxon>Vitrella</taxon>
    </lineage>
</organism>
<accession>A0A0G4ED57</accession>
<keyword evidence="2" id="KW-0433">Leucine-rich repeat</keyword>
<keyword evidence="4" id="KW-0969">Cilium</keyword>
<gene>
    <name evidence="6" type="ORF">Vbra_4826</name>
</gene>
<dbReference type="OrthoDB" id="660555at2759"/>
<dbReference type="Proteomes" id="UP000041254">
    <property type="component" value="Unassembled WGS sequence"/>
</dbReference>
<evidence type="ECO:0000256" key="1">
    <source>
        <dbReference type="ARBA" id="ARBA00004138"/>
    </source>
</evidence>
<keyword evidence="5" id="KW-0966">Cell projection</keyword>
<dbReference type="PANTHER" id="PTHR45973:SF9">
    <property type="entry name" value="LEUCINE-RICH REPEAT-CONTAINING PROTEIN 46"/>
    <property type="match status" value="1"/>
</dbReference>
<dbReference type="SMART" id="SM00369">
    <property type="entry name" value="LRR_TYP"/>
    <property type="match status" value="2"/>
</dbReference>
<dbReference type="InterPro" id="IPR050576">
    <property type="entry name" value="Cilia_flagella_integrity"/>
</dbReference>